<proteinExistence type="predicted"/>
<feature type="domain" description="CPW-WPC" evidence="2">
    <location>
        <begin position="89"/>
        <end position="139"/>
    </location>
</feature>
<dbReference type="VEuPathDB" id="ToxoDB:EAH_00033780"/>
<evidence type="ECO:0000256" key="1">
    <source>
        <dbReference type="SAM" id="SignalP"/>
    </source>
</evidence>
<dbReference type="InterPro" id="IPR006387">
    <property type="entry name" value="CPW_WPC_dom"/>
</dbReference>
<reference evidence="3" key="1">
    <citation type="submission" date="2013-10" db="EMBL/GenBank/DDBJ databases">
        <title>Genomic analysis of the causative agents of coccidiosis in chickens.</title>
        <authorList>
            <person name="Reid A.J."/>
            <person name="Blake D."/>
            <person name="Billington K."/>
            <person name="Browne H."/>
            <person name="Dunn M."/>
            <person name="Hung S."/>
            <person name="Kawahara F."/>
            <person name="Miranda-Saavedra D."/>
            <person name="Mourier T."/>
            <person name="Nagra H."/>
            <person name="Otto T.D."/>
            <person name="Rawlings N."/>
            <person name="Sanchez A."/>
            <person name="Sanders M."/>
            <person name="Subramaniam C."/>
            <person name="Tay Y."/>
            <person name="Dear P."/>
            <person name="Doerig C."/>
            <person name="Gruber A."/>
            <person name="Parkinson J."/>
            <person name="Shirley M."/>
            <person name="Wan K.L."/>
            <person name="Berriman M."/>
            <person name="Tomley F."/>
            <person name="Pain A."/>
        </authorList>
    </citation>
    <scope>NUCLEOTIDE SEQUENCE</scope>
    <source>
        <strain evidence="3">Houghton</strain>
    </source>
</reference>
<dbReference type="Pfam" id="PF09717">
    <property type="entry name" value="CPW_WPC"/>
    <property type="match status" value="1"/>
</dbReference>
<keyword evidence="1" id="KW-0732">Signal</keyword>
<evidence type="ECO:0000259" key="2">
    <source>
        <dbReference type="Pfam" id="PF09717"/>
    </source>
</evidence>
<dbReference type="AlphaFoldDB" id="U6GE67"/>
<feature type="chain" id="PRO_5004669821" description="CPW-WPC domain-containing protein" evidence="1">
    <location>
        <begin position="25"/>
        <end position="140"/>
    </location>
</feature>
<name>U6GE67_EIMAC</name>
<gene>
    <name evidence="3" type="ORF">EAH_00033780</name>
</gene>
<dbReference type="GeneID" id="25271448"/>
<organism evidence="3 4">
    <name type="scientific">Eimeria acervulina</name>
    <name type="common">Coccidian parasite</name>
    <dbReference type="NCBI Taxonomy" id="5801"/>
    <lineage>
        <taxon>Eukaryota</taxon>
        <taxon>Sar</taxon>
        <taxon>Alveolata</taxon>
        <taxon>Apicomplexa</taxon>
        <taxon>Conoidasida</taxon>
        <taxon>Coccidia</taxon>
        <taxon>Eucoccidiorida</taxon>
        <taxon>Eimeriorina</taxon>
        <taxon>Eimeriidae</taxon>
        <taxon>Eimeria</taxon>
    </lineage>
</organism>
<dbReference type="RefSeq" id="XP_013251318.1">
    <property type="nucleotide sequence ID" value="XM_013395864.1"/>
</dbReference>
<evidence type="ECO:0000313" key="4">
    <source>
        <dbReference type="Proteomes" id="UP000018050"/>
    </source>
</evidence>
<accession>U6GE67</accession>
<sequence length="140" mass="15141">MLMQMPLCFAFIFSCFSCWCFVAGGLIKQWPPADFPSTEKLEQEVESLGALPSVVASAIGQRDLHPVLRRAEAEWPCKGDATHACSTGVRDFTLPCPEGFALRPDGESCEAIPGSYSGMCPLVANFSGFSDAAKNSWSVR</sequence>
<reference evidence="3" key="2">
    <citation type="submission" date="2013-10" db="EMBL/GenBank/DDBJ databases">
        <authorList>
            <person name="Aslett M."/>
        </authorList>
    </citation>
    <scope>NUCLEOTIDE SEQUENCE</scope>
    <source>
        <strain evidence="3">Houghton</strain>
    </source>
</reference>
<feature type="signal peptide" evidence="1">
    <location>
        <begin position="1"/>
        <end position="24"/>
    </location>
</feature>
<evidence type="ECO:0000313" key="3">
    <source>
        <dbReference type="EMBL" id="CDI78455.1"/>
    </source>
</evidence>
<dbReference type="Proteomes" id="UP000018050">
    <property type="component" value="Unassembled WGS sequence"/>
</dbReference>
<dbReference type="EMBL" id="HG670872">
    <property type="protein sequence ID" value="CDI78455.1"/>
    <property type="molecule type" value="Genomic_DNA"/>
</dbReference>
<protein>
    <recommendedName>
        <fullName evidence="2">CPW-WPC domain-containing protein</fullName>
    </recommendedName>
</protein>
<dbReference type="OrthoDB" id="359569at2759"/>
<keyword evidence="4" id="KW-1185">Reference proteome</keyword>